<dbReference type="EMBL" id="JAJTJA010000003">
    <property type="protein sequence ID" value="KAH8702349.1"/>
    <property type="molecule type" value="Genomic_DNA"/>
</dbReference>
<feature type="transmembrane region" description="Helical" evidence="6">
    <location>
        <begin position="408"/>
        <end position="429"/>
    </location>
</feature>
<dbReference type="InterPro" id="IPR020846">
    <property type="entry name" value="MFS_dom"/>
</dbReference>
<proteinExistence type="predicted"/>
<dbReference type="InterPro" id="IPR011701">
    <property type="entry name" value="MFS"/>
</dbReference>
<feature type="transmembrane region" description="Helical" evidence="6">
    <location>
        <begin position="51"/>
        <end position="73"/>
    </location>
</feature>
<dbReference type="AlphaFoldDB" id="A0AAD4Q1J8"/>
<feature type="transmembrane region" description="Helical" evidence="6">
    <location>
        <begin position="169"/>
        <end position="195"/>
    </location>
</feature>
<evidence type="ECO:0000256" key="5">
    <source>
        <dbReference type="ARBA" id="ARBA00023136"/>
    </source>
</evidence>
<evidence type="ECO:0000313" key="8">
    <source>
        <dbReference type="EMBL" id="KAH8702349.1"/>
    </source>
</evidence>
<dbReference type="Pfam" id="PF07690">
    <property type="entry name" value="MFS_1"/>
    <property type="match status" value="1"/>
</dbReference>
<feature type="domain" description="Major facilitator superfamily (MFS) profile" evidence="7">
    <location>
        <begin position="51"/>
        <end position="495"/>
    </location>
</feature>
<keyword evidence="2" id="KW-0813">Transport</keyword>
<evidence type="ECO:0000256" key="6">
    <source>
        <dbReference type="SAM" id="Phobius"/>
    </source>
</evidence>
<dbReference type="InterPro" id="IPR036259">
    <property type="entry name" value="MFS_trans_sf"/>
</dbReference>
<sequence length="506" mass="54994">MSMEKVAPVASQAQGTHYTMADSSLQTDSTNLIVAHHAIERIGMGRYQWQLLVTCGFGFLVDQMLLVSISIITPNTAKEFGPAHATLLSASLYAGLLVGAILYGVAADYMGRKLVWQLSIYGVSVITMLSASATSWTAVNVWMTLNGLFAGGNLAIDLTILAEALPRKWTFLLTGLAAVWGLGNAITGLIAWPLVDSFCCPNGATPETCTRAENMGWRYLDIILGGLCLIMAIVRSLVLGMDESPKWLVTTGKLEEAVKVINAISAKNKSDYVVDIDMFSTTPVQNNSKNNWLYQLGTVKHLFFGLKQVRLIICLVLLWALVGIAYPLYTVFLSYYLEAHGANLGDGSNYQTYRDWAISSVVGIFGPVLSAYLVRVPFLGHRWSLTITGCICAVFAGAFTSVKTEGQNIGFSCMINFWLNALYAIIYAYTPTVFKTEHRAIACGLLLACGRLTSLSSPFIATYVDVTSPVPLWISCAFYVAIGIIALALPFEPSKLNDLSTEEQLG</sequence>
<comment type="subcellular location">
    <subcellularLocation>
        <location evidence="1">Membrane</location>
        <topology evidence="1">Multi-pass membrane protein</topology>
    </subcellularLocation>
</comment>
<evidence type="ECO:0000256" key="4">
    <source>
        <dbReference type="ARBA" id="ARBA00022989"/>
    </source>
</evidence>
<feature type="transmembrane region" description="Helical" evidence="6">
    <location>
        <begin position="441"/>
        <end position="464"/>
    </location>
</feature>
<dbReference type="GO" id="GO:0022857">
    <property type="term" value="F:transmembrane transporter activity"/>
    <property type="evidence" value="ECO:0007669"/>
    <property type="project" value="InterPro"/>
</dbReference>
<feature type="transmembrane region" description="Helical" evidence="6">
    <location>
        <begin position="142"/>
        <end position="162"/>
    </location>
</feature>
<gene>
    <name evidence="8" type="ORF">BGW36DRAFT_336782</name>
</gene>
<dbReference type="GO" id="GO:0016020">
    <property type="term" value="C:membrane"/>
    <property type="evidence" value="ECO:0007669"/>
    <property type="project" value="UniProtKB-SubCell"/>
</dbReference>
<keyword evidence="5 6" id="KW-0472">Membrane</keyword>
<name>A0AAD4Q1J8_9EURO</name>
<evidence type="ECO:0000259" key="7">
    <source>
        <dbReference type="PROSITE" id="PS50850"/>
    </source>
</evidence>
<feature type="transmembrane region" description="Helical" evidence="6">
    <location>
        <begin position="311"/>
        <end position="336"/>
    </location>
</feature>
<dbReference type="PANTHER" id="PTHR23511">
    <property type="entry name" value="SYNAPTIC VESICLE GLYCOPROTEIN 2"/>
    <property type="match status" value="1"/>
</dbReference>
<evidence type="ECO:0000256" key="3">
    <source>
        <dbReference type="ARBA" id="ARBA00022692"/>
    </source>
</evidence>
<dbReference type="Gene3D" id="1.20.1250.20">
    <property type="entry name" value="MFS general substrate transporter like domains"/>
    <property type="match status" value="1"/>
</dbReference>
<reference evidence="8" key="1">
    <citation type="submission" date="2021-12" db="EMBL/GenBank/DDBJ databases">
        <title>Convergent genome expansion in fungi linked to evolution of root-endophyte symbiosis.</title>
        <authorList>
            <consortium name="DOE Joint Genome Institute"/>
            <person name="Ke Y.-H."/>
            <person name="Bonito G."/>
            <person name="Liao H.-L."/>
            <person name="Looney B."/>
            <person name="Rojas-Flechas A."/>
            <person name="Nash J."/>
            <person name="Hameed K."/>
            <person name="Schadt C."/>
            <person name="Martin F."/>
            <person name="Crous P.W."/>
            <person name="Miettinen O."/>
            <person name="Magnuson J.K."/>
            <person name="Labbe J."/>
            <person name="Jacobson D."/>
            <person name="Doktycz M.J."/>
            <person name="Veneault-Fourrey C."/>
            <person name="Kuo A."/>
            <person name="Mondo S."/>
            <person name="Calhoun S."/>
            <person name="Riley R."/>
            <person name="Ohm R."/>
            <person name="LaButti K."/>
            <person name="Andreopoulos B."/>
            <person name="Pangilinan J."/>
            <person name="Nolan M."/>
            <person name="Tritt A."/>
            <person name="Clum A."/>
            <person name="Lipzen A."/>
            <person name="Daum C."/>
            <person name="Barry K."/>
            <person name="Grigoriev I.V."/>
            <person name="Vilgalys R."/>
        </authorList>
    </citation>
    <scope>NUCLEOTIDE SEQUENCE</scope>
    <source>
        <strain evidence="8">PMI_201</strain>
    </source>
</reference>
<feature type="transmembrane region" description="Helical" evidence="6">
    <location>
        <begin position="383"/>
        <end position="402"/>
    </location>
</feature>
<keyword evidence="3 6" id="KW-0812">Transmembrane</keyword>
<feature type="transmembrane region" description="Helical" evidence="6">
    <location>
        <begin position="356"/>
        <end position="374"/>
    </location>
</feature>
<feature type="transmembrane region" description="Helical" evidence="6">
    <location>
        <begin position="85"/>
        <end position="106"/>
    </location>
</feature>
<protein>
    <submittedName>
        <fullName evidence="8">Major facilitator superfamily domain-containing protein</fullName>
    </submittedName>
</protein>
<organism evidence="8 9">
    <name type="scientific">Talaromyces proteolyticus</name>
    <dbReference type="NCBI Taxonomy" id="1131652"/>
    <lineage>
        <taxon>Eukaryota</taxon>
        <taxon>Fungi</taxon>
        <taxon>Dikarya</taxon>
        <taxon>Ascomycota</taxon>
        <taxon>Pezizomycotina</taxon>
        <taxon>Eurotiomycetes</taxon>
        <taxon>Eurotiomycetidae</taxon>
        <taxon>Eurotiales</taxon>
        <taxon>Trichocomaceae</taxon>
        <taxon>Talaromyces</taxon>
        <taxon>Talaromyces sect. Bacilispori</taxon>
    </lineage>
</organism>
<dbReference type="GeneID" id="70243264"/>
<evidence type="ECO:0000313" key="9">
    <source>
        <dbReference type="Proteomes" id="UP001201262"/>
    </source>
</evidence>
<dbReference type="PROSITE" id="PS50850">
    <property type="entry name" value="MFS"/>
    <property type="match status" value="1"/>
</dbReference>
<keyword evidence="9" id="KW-1185">Reference proteome</keyword>
<dbReference type="PANTHER" id="PTHR23511:SF4">
    <property type="entry name" value="MAJOR FACILITATOR SUPERFAMILY (MFS) PROFILE DOMAIN-CONTAINING PROTEIN"/>
    <property type="match status" value="1"/>
</dbReference>
<feature type="transmembrane region" description="Helical" evidence="6">
    <location>
        <begin position="470"/>
        <end position="491"/>
    </location>
</feature>
<evidence type="ECO:0000256" key="1">
    <source>
        <dbReference type="ARBA" id="ARBA00004141"/>
    </source>
</evidence>
<dbReference type="Proteomes" id="UP001201262">
    <property type="component" value="Unassembled WGS sequence"/>
</dbReference>
<evidence type="ECO:0000256" key="2">
    <source>
        <dbReference type="ARBA" id="ARBA00022448"/>
    </source>
</evidence>
<feature type="transmembrane region" description="Helical" evidence="6">
    <location>
        <begin position="215"/>
        <end position="238"/>
    </location>
</feature>
<keyword evidence="4 6" id="KW-1133">Transmembrane helix</keyword>
<dbReference type="RefSeq" id="XP_046075725.1">
    <property type="nucleotide sequence ID" value="XM_046212977.1"/>
</dbReference>
<feature type="transmembrane region" description="Helical" evidence="6">
    <location>
        <begin position="118"/>
        <end position="136"/>
    </location>
</feature>
<dbReference type="SUPFAM" id="SSF103473">
    <property type="entry name" value="MFS general substrate transporter"/>
    <property type="match status" value="1"/>
</dbReference>
<comment type="caution">
    <text evidence="8">The sequence shown here is derived from an EMBL/GenBank/DDBJ whole genome shotgun (WGS) entry which is preliminary data.</text>
</comment>
<accession>A0AAD4Q1J8</accession>